<name>A0ABR0ALP1_9CRUS</name>
<dbReference type="EMBL" id="JAOYFB010000038">
    <property type="protein sequence ID" value="KAK4025903.1"/>
    <property type="molecule type" value="Genomic_DNA"/>
</dbReference>
<keyword evidence="2" id="KW-0560">Oxidoreductase</keyword>
<accession>A0ABR0ALP1</accession>
<dbReference type="Proteomes" id="UP001234178">
    <property type="component" value="Unassembled WGS sequence"/>
</dbReference>
<evidence type="ECO:0000313" key="5">
    <source>
        <dbReference type="Proteomes" id="UP001234178"/>
    </source>
</evidence>
<evidence type="ECO:0000313" key="4">
    <source>
        <dbReference type="EMBL" id="KAK4025903.1"/>
    </source>
</evidence>
<reference evidence="4 5" key="1">
    <citation type="journal article" date="2023" name="Nucleic Acids Res.">
        <title>The hologenome of Daphnia magna reveals possible DNA methylation and microbiome-mediated evolution of the host genome.</title>
        <authorList>
            <person name="Chaturvedi A."/>
            <person name="Li X."/>
            <person name="Dhandapani V."/>
            <person name="Marshall H."/>
            <person name="Kissane S."/>
            <person name="Cuenca-Cambronero M."/>
            <person name="Asole G."/>
            <person name="Calvet F."/>
            <person name="Ruiz-Romero M."/>
            <person name="Marangio P."/>
            <person name="Guigo R."/>
            <person name="Rago D."/>
            <person name="Mirbahai L."/>
            <person name="Eastwood N."/>
            <person name="Colbourne J.K."/>
            <person name="Zhou J."/>
            <person name="Mallon E."/>
            <person name="Orsini L."/>
        </authorList>
    </citation>
    <scope>NUCLEOTIDE SEQUENCE [LARGE SCALE GENOMIC DNA]</scope>
    <source>
        <strain evidence="4">LRV0_1</strain>
    </source>
</reference>
<evidence type="ECO:0000256" key="1">
    <source>
        <dbReference type="ARBA" id="ARBA00010617"/>
    </source>
</evidence>
<proteinExistence type="inferred from homology"/>
<evidence type="ECO:0000256" key="3">
    <source>
        <dbReference type="SAM" id="Phobius"/>
    </source>
</evidence>
<keyword evidence="5" id="KW-1185">Reference proteome</keyword>
<sequence length="122" mass="13552">MLAYGFCAAVGTVGLFLLLALLGWWIYIHISPFHVTVGRIPGPRFYLPLLGNILEVAGGLDHVLHTFLQTWTGRYGDIYRVFLGSHCYVGISSPELLETILSSQKVIDKGVSYDIPGWDQDL</sequence>
<organism evidence="4 5">
    <name type="scientific">Daphnia magna</name>
    <dbReference type="NCBI Taxonomy" id="35525"/>
    <lineage>
        <taxon>Eukaryota</taxon>
        <taxon>Metazoa</taxon>
        <taxon>Ecdysozoa</taxon>
        <taxon>Arthropoda</taxon>
        <taxon>Crustacea</taxon>
        <taxon>Branchiopoda</taxon>
        <taxon>Diplostraca</taxon>
        <taxon>Cladocera</taxon>
        <taxon>Anomopoda</taxon>
        <taxon>Daphniidae</taxon>
        <taxon>Daphnia</taxon>
    </lineage>
</organism>
<keyword evidence="2" id="KW-0503">Monooxygenase</keyword>
<protein>
    <submittedName>
        <fullName evidence="4">Uncharacterized protein</fullName>
    </submittedName>
</protein>
<gene>
    <name evidence="4" type="ORF">OUZ56_014939</name>
</gene>
<dbReference type="InterPro" id="IPR001128">
    <property type="entry name" value="Cyt_P450"/>
</dbReference>
<dbReference type="Pfam" id="PF00067">
    <property type="entry name" value="p450"/>
    <property type="match status" value="1"/>
</dbReference>
<keyword evidence="3" id="KW-0472">Membrane</keyword>
<keyword evidence="3" id="KW-1133">Transmembrane helix</keyword>
<dbReference type="InterPro" id="IPR036396">
    <property type="entry name" value="Cyt_P450_sf"/>
</dbReference>
<comment type="caution">
    <text evidence="4">The sequence shown here is derived from an EMBL/GenBank/DDBJ whole genome shotgun (WGS) entry which is preliminary data.</text>
</comment>
<dbReference type="Gene3D" id="1.10.630.10">
    <property type="entry name" value="Cytochrome P450"/>
    <property type="match status" value="1"/>
</dbReference>
<feature type="transmembrane region" description="Helical" evidence="3">
    <location>
        <begin position="7"/>
        <end position="27"/>
    </location>
</feature>
<comment type="similarity">
    <text evidence="1">Belongs to the cytochrome P450 family.</text>
</comment>
<evidence type="ECO:0000256" key="2">
    <source>
        <dbReference type="ARBA" id="ARBA00023033"/>
    </source>
</evidence>
<keyword evidence="3" id="KW-0812">Transmembrane</keyword>
<dbReference type="SUPFAM" id="SSF48264">
    <property type="entry name" value="Cytochrome P450"/>
    <property type="match status" value="1"/>
</dbReference>